<evidence type="ECO:0000313" key="3">
    <source>
        <dbReference type="Proteomes" id="UP001156882"/>
    </source>
</evidence>
<dbReference type="RefSeq" id="WP_284310771.1">
    <property type="nucleotide sequence ID" value="NZ_BSPC01000007.1"/>
</dbReference>
<dbReference type="Gene3D" id="3.40.50.1820">
    <property type="entry name" value="alpha/beta hydrolase"/>
    <property type="match status" value="1"/>
</dbReference>
<dbReference type="InterPro" id="IPR050471">
    <property type="entry name" value="AB_hydrolase"/>
</dbReference>
<gene>
    <name evidence="2" type="ORF">GCM10007874_09550</name>
</gene>
<accession>A0ABQ6CGU6</accession>
<proteinExistence type="predicted"/>
<keyword evidence="3" id="KW-1185">Reference proteome</keyword>
<dbReference type="PANTHER" id="PTHR43433:SF8">
    <property type="entry name" value="BIFUNCTIONAL LIPASE_ADENYLATE CYCLASE LIPJ"/>
    <property type="match status" value="1"/>
</dbReference>
<dbReference type="SUPFAM" id="SSF53474">
    <property type="entry name" value="alpha/beta-Hydrolases"/>
    <property type="match status" value="1"/>
</dbReference>
<dbReference type="InterPro" id="IPR036388">
    <property type="entry name" value="WH-like_DNA-bd_sf"/>
</dbReference>
<evidence type="ECO:0000259" key="1">
    <source>
        <dbReference type="Pfam" id="PF00561"/>
    </source>
</evidence>
<dbReference type="InterPro" id="IPR029058">
    <property type="entry name" value="AB_hydrolase_fold"/>
</dbReference>
<dbReference type="PRINTS" id="PR00111">
    <property type="entry name" value="ABHYDROLASE"/>
</dbReference>
<dbReference type="Proteomes" id="UP001156882">
    <property type="component" value="Unassembled WGS sequence"/>
</dbReference>
<feature type="domain" description="AB hydrolase-1" evidence="1">
    <location>
        <begin position="274"/>
        <end position="491"/>
    </location>
</feature>
<dbReference type="Pfam" id="PF00561">
    <property type="entry name" value="Abhydrolase_1"/>
    <property type="match status" value="1"/>
</dbReference>
<dbReference type="Gene3D" id="1.10.10.10">
    <property type="entry name" value="Winged helix-like DNA-binding domain superfamily/Winged helix DNA-binding domain"/>
    <property type="match status" value="1"/>
</dbReference>
<name>A0ABQ6CGU6_9HYPH</name>
<dbReference type="PANTHER" id="PTHR43433">
    <property type="entry name" value="HYDROLASE, ALPHA/BETA FOLD FAMILY PROTEIN"/>
    <property type="match status" value="1"/>
</dbReference>
<organism evidence="2 3">
    <name type="scientific">Labrys miyagiensis</name>
    <dbReference type="NCBI Taxonomy" id="346912"/>
    <lineage>
        <taxon>Bacteria</taxon>
        <taxon>Pseudomonadati</taxon>
        <taxon>Pseudomonadota</taxon>
        <taxon>Alphaproteobacteria</taxon>
        <taxon>Hyphomicrobiales</taxon>
        <taxon>Xanthobacteraceae</taxon>
        <taxon>Labrys</taxon>
    </lineage>
</organism>
<dbReference type="InterPro" id="IPR000073">
    <property type="entry name" value="AB_hydrolase_1"/>
</dbReference>
<evidence type="ECO:0000313" key="2">
    <source>
        <dbReference type="EMBL" id="GLS17939.1"/>
    </source>
</evidence>
<sequence>MTADMLEIRVLGDFQLLSEGAPVGFPPSKKTKALLAFLAVTGKPHQRERLCEMFWDIPDDPKASLRWSLSKIRQLLPEEAADMLQADRSVVQMQPGRRLDLERLGPLERSALANRSTEELEATYALMAGPFLADVSLPRCPDFEAWRTALCDQLEIGRLNLLRELVSRLEGEPARALRYAHAMASALPGNEEIGRQVERLNRSALAQAAATPCADVPPVPAPVTRPARDLAHQEVRFCRGAGGVRIAYAIAGRGKPVLRAAHWMSHLQYDWESPVWRHWMHALSERNQLVRYDERCNGLSDCEAEDLSFDAMVEDLECVVEAAGLERFTLLGISQSCAISVAYATRHPERISGLVLYGGYVKGWRKRGNPREVAMREALATLMREGWGQNNARFRQLFTSMFIQDATEEHIAALDALQSRTISPDNAWRLQNSFGDIDVSDLLAQVKVPTLVLHARDDAVAPVSSGRTFAAEIANARFIELDSGNHILTENEPAFGQFVRHFRAFVDATS</sequence>
<reference evidence="3" key="1">
    <citation type="journal article" date="2019" name="Int. J. Syst. Evol. Microbiol.">
        <title>The Global Catalogue of Microorganisms (GCM) 10K type strain sequencing project: providing services to taxonomists for standard genome sequencing and annotation.</title>
        <authorList>
            <consortium name="The Broad Institute Genomics Platform"/>
            <consortium name="The Broad Institute Genome Sequencing Center for Infectious Disease"/>
            <person name="Wu L."/>
            <person name="Ma J."/>
        </authorList>
    </citation>
    <scope>NUCLEOTIDE SEQUENCE [LARGE SCALE GENOMIC DNA]</scope>
    <source>
        <strain evidence="3">NBRC 101365</strain>
    </source>
</reference>
<dbReference type="EMBL" id="BSPC01000007">
    <property type="protein sequence ID" value="GLS17939.1"/>
    <property type="molecule type" value="Genomic_DNA"/>
</dbReference>
<comment type="caution">
    <text evidence="2">The sequence shown here is derived from an EMBL/GenBank/DDBJ whole genome shotgun (WGS) entry which is preliminary data.</text>
</comment>
<protein>
    <recommendedName>
        <fullName evidence="1">AB hydrolase-1 domain-containing protein</fullName>
    </recommendedName>
</protein>